<proteinExistence type="predicted"/>
<protein>
    <submittedName>
        <fullName evidence="1">11312_t:CDS:1</fullName>
    </submittedName>
</protein>
<dbReference type="Proteomes" id="UP000789570">
    <property type="component" value="Unassembled WGS sequence"/>
</dbReference>
<organism evidence="1 2">
    <name type="scientific">Funneliformis caledonium</name>
    <dbReference type="NCBI Taxonomy" id="1117310"/>
    <lineage>
        <taxon>Eukaryota</taxon>
        <taxon>Fungi</taxon>
        <taxon>Fungi incertae sedis</taxon>
        <taxon>Mucoromycota</taxon>
        <taxon>Glomeromycotina</taxon>
        <taxon>Glomeromycetes</taxon>
        <taxon>Glomerales</taxon>
        <taxon>Glomeraceae</taxon>
        <taxon>Funneliformis</taxon>
    </lineage>
</organism>
<name>A0A9N8ZZG2_9GLOM</name>
<dbReference type="EMBL" id="CAJVPQ010000815">
    <property type="protein sequence ID" value="CAG8512483.1"/>
    <property type="molecule type" value="Genomic_DNA"/>
</dbReference>
<evidence type="ECO:0000313" key="1">
    <source>
        <dbReference type="EMBL" id="CAG8512483.1"/>
    </source>
</evidence>
<comment type="caution">
    <text evidence="1">The sequence shown here is derived from an EMBL/GenBank/DDBJ whole genome shotgun (WGS) entry which is preliminary data.</text>
</comment>
<keyword evidence="2" id="KW-1185">Reference proteome</keyword>
<dbReference type="AlphaFoldDB" id="A0A9N8ZZG2"/>
<reference evidence="1" key="1">
    <citation type="submission" date="2021-06" db="EMBL/GenBank/DDBJ databases">
        <authorList>
            <person name="Kallberg Y."/>
            <person name="Tangrot J."/>
            <person name="Rosling A."/>
        </authorList>
    </citation>
    <scope>NUCLEOTIDE SEQUENCE</scope>
    <source>
        <strain evidence="1">UK204</strain>
    </source>
</reference>
<gene>
    <name evidence="1" type="ORF">FCALED_LOCUS4270</name>
</gene>
<evidence type="ECO:0000313" key="2">
    <source>
        <dbReference type="Proteomes" id="UP000789570"/>
    </source>
</evidence>
<sequence length="68" mass="8099">MDNNKRYVVEELKALCCKEKFRKETEFNRGISFSILKEQRTVIESHRASKLGKHIKIMQQKRNPNHLA</sequence>
<accession>A0A9N8ZZG2</accession>